<evidence type="ECO:0000313" key="1">
    <source>
        <dbReference type="EMBL" id="MBD3864029.1"/>
    </source>
</evidence>
<dbReference type="InterPro" id="IPR014721">
    <property type="entry name" value="Ribsml_uS5_D2-typ_fold_subgr"/>
</dbReference>
<dbReference type="SUPFAM" id="SSF54211">
    <property type="entry name" value="Ribosomal protein S5 domain 2-like"/>
    <property type="match status" value="1"/>
</dbReference>
<organism evidence="1 2">
    <name type="scientific">Olleya marilimosa</name>
    <dbReference type="NCBI Taxonomy" id="272164"/>
    <lineage>
        <taxon>Bacteria</taxon>
        <taxon>Pseudomonadati</taxon>
        <taxon>Bacteroidota</taxon>
        <taxon>Flavobacteriia</taxon>
        <taxon>Flavobacteriales</taxon>
        <taxon>Flavobacteriaceae</taxon>
    </lineage>
</organism>
<reference evidence="1 2" key="1">
    <citation type="submission" date="2020-09" db="EMBL/GenBank/DDBJ databases">
        <title>Bacillus nautilus sp. nov., Chryseoglobus crepusculi sp. nov, and Psychrobacter noctis sp. nov., isolated from deep-sea sponges from the equatorial Atlantic.</title>
        <authorList>
            <person name="Stennett H.L."/>
            <person name="Williams S.E."/>
        </authorList>
    </citation>
    <scope>NUCLEOTIDE SEQUENCE [LARGE SCALE GENOMIC DNA]</scope>
    <source>
        <strain evidence="1 2">28M-24</strain>
    </source>
</reference>
<evidence type="ECO:0000313" key="2">
    <source>
        <dbReference type="Proteomes" id="UP000627521"/>
    </source>
</evidence>
<dbReference type="InterPro" id="IPR047765">
    <property type="entry name" value="GHMP_GYDIA-like"/>
</dbReference>
<keyword evidence="2" id="KW-1185">Reference proteome</keyword>
<dbReference type="GO" id="GO:0016301">
    <property type="term" value="F:kinase activity"/>
    <property type="evidence" value="ECO:0007669"/>
    <property type="project" value="UniProtKB-KW"/>
</dbReference>
<proteinExistence type="predicted"/>
<gene>
    <name evidence="1" type="ORF">IEG06_11250</name>
</gene>
<keyword evidence="1" id="KW-0808">Transferase</keyword>
<name>A0ABR8LYH7_9FLAO</name>
<dbReference type="NCBIfam" id="NF040656">
    <property type="entry name" value="GHMP_GYDIA"/>
    <property type="match status" value="1"/>
</dbReference>
<protein>
    <submittedName>
        <fullName evidence="1">GHMP kinase</fullName>
    </submittedName>
</protein>
<keyword evidence="1" id="KW-0418">Kinase</keyword>
<accession>A0ABR8LYH7</accession>
<dbReference type="RefSeq" id="WP_191100270.1">
    <property type="nucleotide sequence ID" value="NZ_JACXXF010000006.1"/>
</dbReference>
<dbReference type="Gene3D" id="3.30.230.10">
    <property type="match status" value="1"/>
</dbReference>
<comment type="caution">
    <text evidence="1">The sequence shown here is derived from an EMBL/GenBank/DDBJ whole genome shotgun (WGS) entry which is preliminary data.</text>
</comment>
<sequence length="301" mass="33881">MQTFYSHGKLLLTAEYVVLDGAKALAVPTKFGQQLTVESIDKPQIIWTSLDHNNAIWFEDIFSLDEIKVGYLSRNPISDRLIQILKAIKQLNPDFLTCKTGFKITTILEFPKNWGLGTSSTLINNLAQWANVDPYQLLNLTFGGSGYDIACAQNNKAIVYQLTDNLPVINTLDFKLDFFENLYFIHLNKKQNSRDGIAHYKANKHDLANTIKAINAITSNVIKSETLEDLKNLIEQHETIISTITNQTKVKDTLFSDFNGSIKSLGAWGGDFILVASKTNPTDYFKAKGFNTILNYKDMVL</sequence>
<dbReference type="Proteomes" id="UP000627521">
    <property type="component" value="Unassembled WGS sequence"/>
</dbReference>
<dbReference type="EMBL" id="JACXXH010000006">
    <property type="protein sequence ID" value="MBD3864029.1"/>
    <property type="molecule type" value="Genomic_DNA"/>
</dbReference>
<dbReference type="InterPro" id="IPR020568">
    <property type="entry name" value="Ribosomal_Su5_D2-typ_SF"/>
</dbReference>